<evidence type="ECO:0000256" key="1">
    <source>
        <dbReference type="ARBA" id="ARBA00005234"/>
    </source>
</evidence>
<protein>
    <recommendedName>
        <fullName evidence="9">Ulp1 protease family, C-terminal catalytic domain containing protein</fullName>
    </recommendedName>
</protein>
<dbReference type="InterPro" id="IPR003653">
    <property type="entry name" value="Peptidase_C48_C"/>
</dbReference>
<feature type="compositionally biased region" description="Polar residues" evidence="4">
    <location>
        <begin position="457"/>
        <end position="473"/>
    </location>
</feature>
<keyword evidence="3" id="KW-0378">Hydrolase</keyword>
<feature type="compositionally biased region" description="Polar residues" evidence="4">
    <location>
        <begin position="434"/>
        <end position="444"/>
    </location>
</feature>
<dbReference type="InterPro" id="IPR038765">
    <property type="entry name" value="Papain-like_cys_pep_sf"/>
</dbReference>
<dbReference type="Pfam" id="PF09331">
    <property type="entry name" value="DUF1985"/>
    <property type="match status" value="1"/>
</dbReference>
<feature type="compositionally biased region" description="Low complexity" evidence="4">
    <location>
        <begin position="895"/>
        <end position="904"/>
    </location>
</feature>
<sequence length="914" mass="104743">MKSQISGSIAAMEIKKKSKFLNSPRTLDLNDELVRSGSSKRKEGSTMKVGERKIVKRKVKDVVSGMIGKHVVNEEQEERSEEELEGIRFHVLARLIEPPRMQVYVNHNIVTDLKGKLTLTQFNRFKDTCFGAYTKMHVCGAQPQIFRCLMVCELEDSSPDELFFRINHTTLRFGIQEFAIITGLNCFADKDDFLFDTSEPNRLINQYFEGKSIIRKAELISKYKNKVWGDGNDDDVVKFTILYFISTFIYSGEKKSSSIPRIQFDLVESGRYHEYPWGKDAFSKLVKSITKKMDAKKKYYRIDGMPLAMQVWIYECCSAVDLNIAEKKTNCIPRLLKYKNIQPSLKEIAFYQLPSKSDAIPENTFQNVGDKDDEEDNDFTSKPPSHKPHNKEKGKQKVTVSLSTSIKKFNMHAGSSCKEKSPPVLHGYRKAKSTPFSSVSTPLENNVPIEELHNQPDESTNTTPPRSSKQPQDTKAGGIGVLRQDLASFKDSVTNEFKELRLFILENFKQVMDAVNKSSPQSGAPCQTGDINALQNDGIQQPQSQFELLDVLLPSLDTINPKKCVVVHPEGVIYDTTPVPVQRTRRPDRWNSAPYSTNFGSSSGSSSNVVKIYEKKYPFVSDFIRGPYNYDLFDDYAMWLREGLLVRHMNKMHDEDRYKNKKAELAVNMDLGIHLISNKNWFYSLSYDKQLLNDESKYNISSRYRYTIVDCLFKSKIDEIYATYAQVGSEICVANVESDIRDYINGYRLMAAIPWNKIDNVFIPVNVEQKNHWVLAVLSIVERRIYVYDSYRAAGHNSYVRDEIQKLAQLLPMYVSMEIANNSDDTQDQDIAYDMTYVDDIPQQGSAFVEYLSEGEGIPVQYLDSKLHRIRYGALLWQYAVKKMEEGDVSENEAPPRMMRPPARIDNSQLVRID</sequence>
<dbReference type="Gene3D" id="3.40.395.10">
    <property type="entry name" value="Adenoviral Proteinase, Chain A"/>
    <property type="match status" value="1"/>
</dbReference>
<name>A0AAF0UYP0_SOLVR</name>
<evidence type="ECO:0000259" key="5">
    <source>
        <dbReference type="Pfam" id="PF02902"/>
    </source>
</evidence>
<keyword evidence="8" id="KW-1185">Reference proteome</keyword>
<proteinExistence type="inferred from homology"/>
<comment type="similarity">
    <text evidence="1">Belongs to the peptidase C48 family.</text>
</comment>
<dbReference type="PANTHER" id="PTHR48302:SF3">
    <property type="entry name" value="DUF1985 DOMAIN-CONTAINING PROTEIN"/>
    <property type="match status" value="1"/>
</dbReference>
<evidence type="ECO:0000256" key="2">
    <source>
        <dbReference type="ARBA" id="ARBA00022670"/>
    </source>
</evidence>
<dbReference type="Pfam" id="PF02902">
    <property type="entry name" value="Peptidase_C48"/>
    <property type="match status" value="1"/>
</dbReference>
<dbReference type="Proteomes" id="UP001234989">
    <property type="component" value="Chromosome 11"/>
</dbReference>
<dbReference type="SUPFAM" id="SSF54001">
    <property type="entry name" value="Cysteine proteinases"/>
    <property type="match status" value="1"/>
</dbReference>
<accession>A0AAF0UYP0</accession>
<dbReference type="AlphaFoldDB" id="A0AAF0UYP0"/>
<gene>
    <name evidence="7" type="ORF">MTR67_047091</name>
</gene>
<evidence type="ECO:0000259" key="6">
    <source>
        <dbReference type="Pfam" id="PF09331"/>
    </source>
</evidence>
<dbReference type="EMBL" id="CP133622">
    <property type="protein sequence ID" value="WMV53706.1"/>
    <property type="molecule type" value="Genomic_DNA"/>
</dbReference>
<keyword evidence="2" id="KW-0645">Protease</keyword>
<dbReference type="GO" id="GO:0008234">
    <property type="term" value="F:cysteine-type peptidase activity"/>
    <property type="evidence" value="ECO:0007669"/>
    <property type="project" value="InterPro"/>
</dbReference>
<feature type="domain" description="Ubiquitin-like protease family profile" evidence="5">
    <location>
        <begin position="705"/>
        <end position="846"/>
    </location>
</feature>
<dbReference type="PANTHER" id="PTHR48302">
    <property type="entry name" value="ULP1 PROTEASE FAMILY, C-TERMINAL CATALYTIC DOMAIN CONTAINING PROTEIN"/>
    <property type="match status" value="1"/>
</dbReference>
<feature type="region of interest" description="Disordered" evidence="4">
    <location>
        <begin position="890"/>
        <end position="914"/>
    </location>
</feature>
<feature type="region of interest" description="Disordered" evidence="4">
    <location>
        <begin position="361"/>
        <end position="399"/>
    </location>
</feature>
<feature type="compositionally biased region" description="Basic residues" evidence="4">
    <location>
        <begin position="384"/>
        <end position="396"/>
    </location>
</feature>
<evidence type="ECO:0000313" key="7">
    <source>
        <dbReference type="EMBL" id="WMV53706.1"/>
    </source>
</evidence>
<evidence type="ECO:0000256" key="3">
    <source>
        <dbReference type="ARBA" id="ARBA00022801"/>
    </source>
</evidence>
<feature type="domain" description="DUF1985" evidence="6">
    <location>
        <begin position="153"/>
        <end position="288"/>
    </location>
</feature>
<organism evidence="7 8">
    <name type="scientific">Solanum verrucosum</name>
    <dbReference type="NCBI Taxonomy" id="315347"/>
    <lineage>
        <taxon>Eukaryota</taxon>
        <taxon>Viridiplantae</taxon>
        <taxon>Streptophyta</taxon>
        <taxon>Embryophyta</taxon>
        <taxon>Tracheophyta</taxon>
        <taxon>Spermatophyta</taxon>
        <taxon>Magnoliopsida</taxon>
        <taxon>eudicotyledons</taxon>
        <taxon>Gunneridae</taxon>
        <taxon>Pentapetalae</taxon>
        <taxon>asterids</taxon>
        <taxon>lamiids</taxon>
        <taxon>Solanales</taxon>
        <taxon>Solanaceae</taxon>
        <taxon>Solanoideae</taxon>
        <taxon>Solaneae</taxon>
        <taxon>Solanum</taxon>
    </lineage>
</organism>
<evidence type="ECO:0000256" key="4">
    <source>
        <dbReference type="SAM" id="MobiDB-lite"/>
    </source>
</evidence>
<dbReference type="InterPro" id="IPR015410">
    <property type="entry name" value="DUF1985"/>
</dbReference>
<dbReference type="GO" id="GO:0006508">
    <property type="term" value="P:proteolysis"/>
    <property type="evidence" value="ECO:0007669"/>
    <property type="project" value="UniProtKB-KW"/>
</dbReference>
<reference evidence="7" key="1">
    <citation type="submission" date="2023-08" db="EMBL/GenBank/DDBJ databases">
        <title>A de novo genome assembly of Solanum verrucosum Schlechtendal, a Mexican diploid species geographically isolated from the other diploid A-genome species in potato relatives.</title>
        <authorList>
            <person name="Hosaka K."/>
        </authorList>
    </citation>
    <scope>NUCLEOTIDE SEQUENCE</scope>
    <source>
        <tissue evidence="7">Young leaves</tissue>
    </source>
</reference>
<feature type="region of interest" description="Disordered" evidence="4">
    <location>
        <begin position="411"/>
        <end position="477"/>
    </location>
</feature>
<evidence type="ECO:0000313" key="8">
    <source>
        <dbReference type="Proteomes" id="UP001234989"/>
    </source>
</evidence>
<evidence type="ECO:0008006" key="9">
    <source>
        <dbReference type="Google" id="ProtNLM"/>
    </source>
</evidence>